<evidence type="ECO:0000313" key="4">
    <source>
        <dbReference type="EMBL" id="PRP79207.1"/>
    </source>
</evidence>
<evidence type="ECO:0000256" key="2">
    <source>
        <dbReference type="SAM" id="SignalP"/>
    </source>
</evidence>
<dbReference type="Proteomes" id="UP000241769">
    <property type="component" value="Unassembled WGS sequence"/>
</dbReference>
<dbReference type="Gene3D" id="1.10.506.10">
    <property type="entry name" value="GTPase Activation - p120gap, domain 1"/>
    <property type="match status" value="1"/>
</dbReference>
<keyword evidence="5" id="KW-1185">Reference proteome</keyword>
<dbReference type="PROSITE" id="PS00430">
    <property type="entry name" value="TONB_DEPENDENT_REC_1"/>
    <property type="match status" value="1"/>
</dbReference>
<evidence type="ECO:0000256" key="1">
    <source>
        <dbReference type="SAM" id="Phobius"/>
    </source>
</evidence>
<keyword evidence="2" id="KW-0732">Signal</keyword>
<dbReference type="InterPro" id="IPR001936">
    <property type="entry name" value="RasGAP_dom"/>
</dbReference>
<dbReference type="PROSITE" id="PS50018">
    <property type="entry name" value="RAS_GTPASE_ACTIV_2"/>
    <property type="match status" value="1"/>
</dbReference>
<keyword evidence="1" id="KW-0472">Membrane</keyword>
<accession>A0A2P6N5I5</accession>
<gene>
    <name evidence="4" type="ORF">PROFUN_13087</name>
</gene>
<proteinExistence type="predicted"/>
<keyword evidence="1" id="KW-0812">Transmembrane</keyword>
<dbReference type="SUPFAM" id="SSF48350">
    <property type="entry name" value="GTPase activation domain, GAP"/>
    <property type="match status" value="1"/>
</dbReference>
<dbReference type="InParanoid" id="A0A2P6N5I5"/>
<feature type="domain" description="Ras-GAP" evidence="3">
    <location>
        <begin position="892"/>
        <end position="1067"/>
    </location>
</feature>
<feature type="transmembrane region" description="Helical" evidence="1">
    <location>
        <begin position="765"/>
        <end position="790"/>
    </location>
</feature>
<feature type="chain" id="PRO_5015143429" description="Ras-GAP domain-containing protein" evidence="2">
    <location>
        <begin position="31"/>
        <end position="1176"/>
    </location>
</feature>
<keyword evidence="1" id="KW-1133">Transmembrane helix</keyword>
<name>A0A2P6N5I5_9EUKA</name>
<dbReference type="OrthoDB" id="775356at2759"/>
<feature type="signal peptide" evidence="2">
    <location>
        <begin position="1"/>
        <end position="30"/>
    </location>
</feature>
<dbReference type="InterPro" id="IPR010916">
    <property type="entry name" value="TonB_box_CS"/>
</dbReference>
<comment type="caution">
    <text evidence="4">The sequence shown here is derived from an EMBL/GenBank/DDBJ whole genome shotgun (WGS) entry which is preliminary data.</text>
</comment>
<evidence type="ECO:0000259" key="3">
    <source>
        <dbReference type="PROSITE" id="PS50018"/>
    </source>
</evidence>
<reference evidence="4 5" key="1">
    <citation type="journal article" date="2018" name="Genome Biol. Evol.">
        <title>Multiple Roots of Fruiting Body Formation in Amoebozoa.</title>
        <authorList>
            <person name="Hillmann F."/>
            <person name="Forbes G."/>
            <person name="Novohradska S."/>
            <person name="Ferling I."/>
            <person name="Riege K."/>
            <person name="Groth M."/>
            <person name="Westermann M."/>
            <person name="Marz M."/>
            <person name="Spaller T."/>
            <person name="Winckler T."/>
            <person name="Schaap P."/>
            <person name="Glockner G."/>
        </authorList>
    </citation>
    <scope>NUCLEOTIDE SEQUENCE [LARGE SCALE GENOMIC DNA]</scope>
    <source>
        <strain evidence="4 5">Jena</strain>
    </source>
</reference>
<sequence length="1176" mass="128581">MPKVSYNRPMLRAMLRLLVGLCVAINLVDGYGIGNITMIGTIPNSSMLAFQLAPPYVAFNYSGANVAKSPYIISQNTMIVSAAIHYKNPTKCSALLWTFNSRQMPQNQLLIVWTTDNVFTAQLTSPGKRKLSFGPKPNPNDIIRDPMNPFQPVPDSVTTVVGRGFYYLATGGIYNSSFDSTTINTVLNQPGSYNQFVPLNLSNTVLEFDFTVSGVGFGLTANSSNTKSSGYFLIPSLINTTASAGDQSNRVRYWITEGYNVYRHNQGGSPQLLVNNSLNYDVMKAGWDSGLNALVIATRNSKSNTSSWAISKVYNADCGSYGRECQACLGSIDGSVDSGDSFYCSYNITARRCVPTTLGPNMAQNSGQCPYIMGNSSVQGQVGTSTQMNVTVPNGLNGTYSCSFINIADRSITYTPAIVLSTNASALVLNCTSPLSGDTATYNVGIVSSVDNQTYATNTTYSYYRYVRQACVTFADAASCISTASCTWCNAAGALKDPIVVSAIQPNYTFVDENTTVVITGYHFWPGATYVFLLRRDETFPAVLSTDLLNGSGVAINDSTIVGHLTSGVGGSVYLQLYRNRNLVDKPLSVTSKSCSANGDCDTCMSHSSCIWCTSGCTTRSDANTSMCLTSGNCSVITPTLSPLFCGASNPTTLSLTLWYTPTESLSLYYNSTNGVKSDHTPLMLTGKRATGGTLSTTTPSLREGNYTISIYNETELLVRLPQTFTVYDCSSYSCLTKGNHPCYTILQCTSSNLAPNNGGDSSKMVGILAGAIGGGVALLLIILLIVVIVMRRRRSGESEEISMERAMPAKPNLSLFVFERPTFAPTVNDQQNSSLLQLEKMLLNDDFAYTSGLVRSVRTEDMAEFSRAYMYIALHRCRQKGFDLFSFVLRDDITSNRDLINDTTASASMFGVYARCSDLDFLWDSIARVVWDVIRNFEDTVTDDTKATMRGKDTFVDDHVYTLLMLLSKAFNGLRKSTEKLSGSTRAALAKVRDISGTGKKMMTLRLDAGELSPMEKKCLGGCFFKEFVVPALVNPHLWGICEGPVNYEVQRSLDIIGDVLLHLASNTMPSWEAPKMKKFDQFVIDNTARLTKYYDSITNSSKEDKDEKNFDVPEDAYMTALIWMHDYIFTNKDRLTDPHMQKLKMNLSSGLIAIARTSSSYPPTSDQTQSLLDK</sequence>
<evidence type="ECO:0000313" key="5">
    <source>
        <dbReference type="Proteomes" id="UP000241769"/>
    </source>
</evidence>
<organism evidence="4 5">
    <name type="scientific">Planoprotostelium fungivorum</name>
    <dbReference type="NCBI Taxonomy" id="1890364"/>
    <lineage>
        <taxon>Eukaryota</taxon>
        <taxon>Amoebozoa</taxon>
        <taxon>Evosea</taxon>
        <taxon>Variosea</taxon>
        <taxon>Cavosteliida</taxon>
        <taxon>Cavosteliaceae</taxon>
        <taxon>Planoprotostelium</taxon>
    </lineage>
</organism>
<dbReference type="InterPro" id="IPR008936">
    <property type="entry name" value="Rho_GTPase_activation_prot"/>
</dbReference>
<dbReference type="AlphaFoldDB" id="A0A2P6N5I5"/>
<dbReference type="CDD" id="cd04519">
    <property type="entry name" value="RasGAP"/>
    <property type="match status" value="1"/>
</dbReference>
<protein>
    <recommendedName>
        <fullName evidence="3">Ras-GAP domain-containing protein</fullName>
    </recommendedName>
</protein>
<dbReference type="EMBL" id="MDYQ01000193">
    <property type="protein sequence ID" value="PRP79207.1"/>
    <property type="molecule type" value="Genomic_DNA"/>
</dbReference>